<keyword evidence="12" id="KW-1185">Reference proteome</keyword>
<dbReference type="InterPro" id="IPR013087">
    <property type="entry name" value="Znf_C2H2_type"/>
</dbReference>
<sequence length="232" mass="25856">MAAEFVALLSLTQSSPKSNQFQTQFIIRLRNSEPPPMWSNKQTPPGDDSWEVRAFEEDTTGNLLGCTWPPRSYMCTFCRREFRSAQALGGHMNVHRRDRARLHAELPMPPLPPVSPSPATTGQEFVGNGLCLVYPLHNPNNSISISTTVLFPAPPVPDNFRSPPLPISHFFKSEPNCETAPHSVVSSLCHSSKTKPSPSNSNENCDKNKNLTKADAIEELDLELRLGRRDEH</sequence>
<keyword evidence="4" id="KW-0862">Zinc</keyword>
<keyword evidence="7" id="KW-0539">Nucleus</keyword>
<evidence type="ECO:0000313" key="11">
    <source>
        <dbReference type="EMBL" id="EYU44095.1"/>
    </source>
</evidence>
<evidence type="ECO:0000256" key="3">
    <source>
        <dbReference type="ARBA" id="ARBA00022771"/>
    </source>
</evidence>
<dbReference type="STRING" id="4155.A0A022RYQ3"/>
<accession>A0A022RYQ3</accession>
<keyword evidence="2" id="KW-0479">Metal-binding</keyword>
<reference evidence="11 12" key="1">
    <citation type="journal article" date="2013" name="Proc. Natl. Acad. Sci. U.S.A.">
        <title>Fine-scale variation in meiotic recombination in Mimulus inferred from population shotgun sequencing.</title>
        <authorList>
            <person name="Hellsten U."/>
            <person name="Wright K.M."/>
            <person name="Jenkins J."/>
            <person name="Shu S."/>
            <person name="Yuan Y."/>
            <person name="Wessler S.R."/>
            <person name="Schmutz J."/>
            <person name="Willis J.H."/>
            <person name="Rokhsar D.S."/>
        </authorList>
    </citation>
    <scope>NUCLEOTIDE SEQUENCE [LARGE SCALE GENOMIC DNA]</scope>
    <source>
        <strain evidence="12">cv. DUN x IM62</strain>
    </source>
</reference>
<evidence type="ECO:0000259" key="10">
    <source>
        <dbReference type="PROSITE" id="PS50157"/>
    </source>
</evidence>
<dbReference type="GO" id="GO:0005634">
    <property type="term" value="C:nucleus"/>
    <property type="evidence" value="ECO:0007669"/>
    <property type="project" value="UniProtKB-SubCell"/>
</dbReference>
<dbReference type="PROSITE" id="PS50157">
    <property type="entry name" value="ZINC_FINGER_C2H2_2"/>
    <property type="match status" value="1"/>
</dbReference>
<feature type="region of interest" description="Disordered" evidence="9">
    <location>
        <begin position="189"/>
        <end position="210"/>
    </location>
</feature>
<dbReference type="Proteomes" id="UP000030748">
    <property type="component" value="Unassembled WGS sequence"/>
</dbReference>
<evidence type="ECO:0000313" key="12">
    <source>
        <dbReference type="Proteomes" id="UP000030748"/>
    </source>
</evidence>
<evidence type="ECO:0000256" key="7">
    <source>
        <dbReference type="ARBA" id="ARBA00023242"/>
    </source>
</evidence>
<dbReference type="SUPFAM" id="SSF57667">
    <property type="entry name" value="beta-beta-alpha zinc fingers"/>
    <property type="match status" value="1"/>
</dbReference>
<keyword evidence="6" id="KW-0804">Transcription</keyword>
<dbReference type="InterPro" id="IPR052426">
    <property type="entry name" value="Plant_dev_regulator"/>
</dbReference>
<dbReference type="EMBL" id="KI630218">
    <property type="protein sequence ID" value="EYU44095.1"/>
    <property type="molecule type" value="Genomic_DNA"/>
</dbReference>
<evidence type="ECO:0000256" key="5">
    <source>
        <dbReference type="ARBA" id="ARBA00023015"/>
    </source>
</evidence>
<dbReference type="InterPro" id="IPR036236">
    <property type="entry name" value="Znf_C2H2_sf"/>
</dbReference>
<evidence type="ECO:0000256" key="6">
    <source>
        <dbReference type="ARBA" id="ARBA00023163"/>
    </source>
</evidence>
<dbReference type="eggNOG" id="ENOG502RY2R">
    <property type="taxonomic scope" value="Eukaryota"/>
</dbReference>
<organism evidence="11 12">
    <name type="scientific">Erythranthe guttata</name>
    <name type="common">Yellow monkey flower</name>
    <name type="synonym">Mimulus guttatus</name>
    <dbReference type="NCBI Taxonomy" id="4155"/>
    <lineage>
        <taxon>Eukaryota</taxon>
        <taxon>Viridiplantae</taxon>
        <taxon>Streptophyta</taxon>
        <taxon>Embryophyta</taxon>
        <taxon>Tracheophyta</taxon>
        <taxon>Spermatophyta</taxon>
        <taxon>Magnoliopsida</taxon>
        <taxon>eudicotyledons</taxon>
        <taxon>Gunneridae</taxon>
        <taxon>Pentapetalae</taxon>
        <taxon>asterids</taxon>
        <taxon>lamiids</taxon>
        <taxon>Lamiales</taxon>
        <taxon>Phrymaceae</taxon>
        <taxon>Erythranthe</taxon>
    </lineage>
</organism>
<evidence type="ECO:0000256" key="9">
    <source>
        <dbReference type="SAM" id="MobiDB-lite"/>
    </source>
</evidence>
<dbReference type="Pfam" id="PF13912">
    <property type="entry name" value="zf-C2H2_6"/>
    <property type="match status" value="1"/>
</dbReference>
<evidence type="ECO:0000256" key="2">
    <source>
        <dbReference type="ARBA" id="ARBA00022723"/>
    </source>
</evidence>
<dbReference type="PhylomeDB" id="A0A022RYQ3"/>
<evidence type="ECO:0000256" key="8">
    <source>
        <dbReference type="PROSITE-ProRule" id="PRU00042"/>
    </source>
</evidence>
<comment type="subcellular location">
    <subcellularLocation>
        <location evidence="1">Nucleus</location>
    </subcellularLocation>
</comment>
<evidence type="ECO:0000256" key="4">
    <source>
        <dbReference type="ARBA" id="ARBA00022833"/>
    </source>
</evidence>
<evidence type="ECO:0000256" key="1">
    <source>
        <dbReference type="ARBA" id="ARBA00004123"/>
    </source>
</evidence>
<protein>
    <recommendedName>
        <fullName evidence="10">C2H2-type domain-containing protein</fullName>
    </recommendedName>
</protein>
<feature type="domain" description="C2H2-type" evidence="10">
    <location>
        <begin position="73"/>
        <end position="100"/>
    </location>
</feature>
<gene>
    <name evidence="11" type="ORF">MIMGU_mgv1a024790mg</name>
</gene>
<name>A0A022RYQ3_ERYGU</name>
<dbReference type="PANTHER" id="PTHR45801">
    <property type="entry name" value="OS07G0101800 PROTEIN"/>
    <property type="match status" value="1"/>
</dbReference>
<dbReference type="GO" id="GO:0008270">
    <property type="term" value="F:zinc ion binding"/>
    <property type="evidence" value="ECO:0007669"/>
    <property type="project" value="UniProtKB-KW"/>
</dbReference>
<proteinExistence type="predicted"/>
<dbReference type="AlphaFoldDB" id="A0A022RYQ3"/>
<dbReference type="PROSITE" id="PS00028">
    <property type="entry name" value="ZINC_FINGER_C2H2_1"/>
    <property type="match status" value="1"/>
</dbReference>
<keyword evidence="3 8" id="KW-0863">Zinc-finger</keyword>
<dbReference type="PANTHER" id="PTHR45801:SF5">
    <property type="entry name" value="OS05G0286100 PROTEIN"/>
    <property type="match status" value="1"/>
</dbReference>
<keyword evidence="5" id="KW-0805">Transcription regulation</keyword>